<keyword evidence="1" id="KW-1133">Transmembrane helix</keyword>
<evidence type="ECO:0000256" key="1">
    <source>
        <dbReference type="SAM" id="Phobius"/>
    </source>
</evidence>
<dbReference type="InterPro" id="IPR050757">
    <property type="entry name" value="Collagen_mod_GT25"/>
</dbReference>
<name>A0A6C0JRN3_9ZZZZ</name>
<feature type="transmembrane region" description="Helical" evidence="1">
    <location>
        <begin position="7"/>
        <end position="28"/>
    </location>
</feature>
<feature type="domain" description="PLOD1-3-like GT" evidence="2">
    <location>
        <begin position="52"/>
        <end position="264"/>
    </location>
</feature>
<keyword evidence="1" id="KW-0472">Membrane</keyword>
<dbReference type="Pfam" id="PF25342">
    <property type="entry name" value="GT_PLOD"/>
    <property type="match status" value="1"/>
</dbReference>
<proteinExistence type="predicted"/>
<dbReference type="PANTHER" id="PTHR10730">
    <property type="entry name" value="PROCOLLAGEN-LYSINE,2-OXOGLUTARATE 5-DIOXYGENASE/GLYCOSYLTRANSFERASE 25 FAMILY MEMBER"/>
    <property type="match status" value="1"/>
</dbReference>
<sequence>MKKKTKYINYIILSLIFILIIYIIYNLFNKKIENFKVIPDHDDIIFYSYGSEYDKFKTLVKSATANNINIHINGIGVKWKDFSNKLENFHKFLENVDDNKIVMSLDAYDIIILDNAENIKKKFLEFDKSLVFSAEKYCWPDGNIWNKYPNQDDIFKYVNAGTYMGYAWKIKEMLNELKKTNYNCLTYDTNKYHEKVDDQRCLTRYYLNNVNNQNDIALDHKQKIWSLCAGTNREDFDLDINTYNNLYNKITNDKSSILHTNGGNSWYHNLYV</sequence>
<keyword evidence="1" id="KW-0812">Transmembrane</keyword>
<organism evidence="3">
    <name type="scientific">viral metagenome</name>
    <dbReference type="NCBI Taxonomy" id="1070528"/>
    <lineage>
        <taxon>unclassified sequences</taxon>
        <taxon>metagenomes</taxon>
        <taxon>organismal metagenomes</taxon>
    </lineage>
</organism>
<accession>A0A6C0JRN3</accession>
<evidence type="ECO:0000313" key="3">
    <source>
        <dbReference type="EMBL" id="QHU07350.1"/>
    </source>
</evidence>
<evidence type="ECO:0000259" key="2">
    <source>
        <dbReference type="Pfam" id="PF25342"/>
    </source>
</evidence>
<dbReference type="AlphaFoldDB" id="A0A6C0JRN3"/>
<protein>
    <recommendedName>
        <fullName evidence="2">PLOD1-3-like GT domain-containing protein</fullName>
    </recommendedName>
</protein>
<dbReference type="CDD" id="cd22997">
    <property type="entry name" value="GT_LH"/>
    <property type="match status" value="1"/>
</dbReference>
<dbReference type="PANTHER" id="PTHR10730:SF45">
    <property type="entry name" value="PROCOLLAGEN-LYSINE,2-OXOGLUTARATE 5-DIOXYGENASE"/>
    <property type="match status" value="1"/>
</dbReference>
<reference evidence="3" key="1">
    <citation type="journal article" date="2020" name="Nature">
        <title>Giant virus diversity and host interactions through global metagenomics.</title>
        <authorList>
            <person name="Schulz F."/>
            <person name="Roux S."/>
            <person name="Paez-Espino D."/>
            <person name="Jungbluth S."/>
            <person name="Walsh D.A."/>
            <person name="Denef V.J."/>
            <person name="McMahon K.D."/>
            <person name="Konstantinidis K.T."/>
            <person name="Eloe-Fadrosh E.A."/>
            <person name="Kyrpides N.C."/>
            <person name="Woyke T."/>
        </authorList>
    </citation>
    <scope>NUCLEOTIDE SEQUENCE</scope>
    <source>
        <strain evidence="3">GVMAG-S-1040241-154</strain>
    </source>
</reference>
<dbReference type="InterPro" id="IPR057589">
    <property type="entry name" value="GT_PLOD"/>
</dbReference>
<dbReference type="EMBL" id="MN740684">
    <property type="protein sequence ID" value="QHU07350.1"/>
    <property type="molecule type" value="Genomic_DNA"/>
</dbReference>